<reference evidence="12 13" key="1">
    <citation type="journal article" date="2018" name="Elife">
        <title>Discovery and characterization of a prevalent human gut bacterial enzyme sufficient for the inactivation of a family of plant toxins.</title>
        <authorList>
            <person name="Koppel N."/>
            <person name="Bisanz J.E."/>
            <person name="Pandelia M.E."/>
            <person name="Turnbaugh P.J."/>
            <person name="Balskus E.P."/>
        </authorList>
    </citation>
    <scope>NUCLEOTIDE SEQUENCE [LARGE SCALE GENOMIC DNA]</scope>
    <source>
        <strain evidence="12 13">W1 BHI 6</strain>
    </source>
</reference>
<accession>A0A369MN70</accession>
<comment type="caution">
    <text evidence="12">The sequence shown here is derived from an EMBL/GenBank/DDBJ whole genome shotgun (WGS) entry which is preliminary data.</text>
</comment>
<dbReference type="PRINTS" id="PR00725">
    <property type="entry name" value="DADACBPTASE1"/>
</dbReference>
<evidence type="ECO:0000256" key="8">
    <source>
        <dbReference type="PIRSR" id="PIRSR618044-2"/>
    </source>
</evidence>
<evidence type="ECO:0000256" key="3">
    <source>
        <dbReference type="ARBA" id="ARBA00022801"/>
    </source>
</evidence>
<evidence type="ECO:0000259" key="11">
    <source>
        <dbReference type="Pfam" id="PF00768"/>
    </source>
</evidence>
<proteinExistence type="inferred from homology"/>
<keyword evidence="6" id="KW-0961">Cell wall biogenesis/degradation</keyword>
<comment type="similarity">
    <text evidence="1 9">Belongs to the peptidase S11 family.</text>
</comment>
<dbReference type="InterPro" id="IPR018044">
    <property type="entry name" value="Peptidase_S11"/>
</dbReference>
<keyword evidence="12" id="KW-0645">Protease</keyword>
<feature type="active site" description="Proton acceptor" evidence="7">
    <location>
        <position position="87"/>
    </location>
</feature>
<dbReference type="GO" id="GO:0071555">
    <property type="term" value="P:cell wall organization"/>
    <property type="evidence" value="ECO:0007669"/>
    <property type="project" value="UniProtKB-KW"/>
</dbReference>
<dbReference type="GO" id="GO:0006508">
    <property type="term" value="P:proteolysis"/>
    <property type="evidence" value="ECO:0007669"/>
    <property type="project" value="InterPro"/>
</dbReference>
<dbReference type="InterPro" id="IPR012338">
    <property type="entry name" value="Beta-lactam/transpept-like"/>
</dbReference>
<keyword evidence="5" id="KW-0573">Peptidoglycan synthesis</keyword>
<evidence type="ECO:0000256" key="6">
    <source>
        <dbReference type="ARBA" id="ARBA00023316"/>
    </source>
</evidence>
<dbReference type="GO" id="GO:0009252">
    <property type="term" value="P:peptidoglycan biosynthetic process"/>
    <property type="evidence" value="ECO:0007669"/>
    <property type="project" value="UniProtKB-KW"/>
</dbReference>
<evidence type="ECO:0000256" key="9">
    <source>
        <dbReference type="RuleBase" id="RU004016"/>
    </source>
</evidence>
<feature type="signal peptide" evidence="10">
    <location>
        <begin position="1"/>
        <end position="27"/>
    </location>
</feature>
<feature type="domain" description="Peptidase S11 D-alanyl-D-alanine carboxypeptidase A N-terminal" evidence="11">
    <location>
        <begin position="54"/>
        <end position="297"/>
    </location>
</feature>
<dbReference type="PROSITE" id="PS51257">
    <property type="entry name" value="PROKAR_LIPOPROTEIN"/>
    <property type="match status" value="1"/>
</dbReference>
<dbReference type="Proteomes" id="UP000253970">
    <property type="component" value="Unassembled WGS sequence"/>
</dbReference>
<dbReference type="PANTHER" id="PTHR21581:SF6">
    <property type="entry name" value="TRAFFICKING PROTEIN PARTICLE COMPLEX SUBUNIT 12"/>
    <property type="match status" value="1"/>
</dbReference>
<evidence type="ECO:0000256" key="4">
    <source>
        <dbReference type="ARBA" id="ARBA00022960"/>
    </source>
</evidence>
<keyword evidence="12" id="KW-0121">Carboxypeptidase</keyword>
<keyword evidence="2 10" id="KW-0732">Signal</keyword>
<dbReference type="InterPro" id="IPR001967">
    <property type="entry name" value="Peptidase_S11_N"/>
</dbReference>
<dbReference type="PROSITE" id="PS51318">
    <property type="entry name" value="TAT"/>
    <property type="match status" value="1"/>
</dbReference>
<dbReference type="GO" id="GO:0009002">
    <property type="term" value="F:serine-type D-Ala-D-Ala carboxypeptidase activity"/>
    <property type="evidence" value="ECO:0007669"/>
    <property type="project" value="InterPro"/>
</dbReference>
<dbReference type="GO" id="GO:0008360">
    <property type="term" value="P:regulation of cell shape"/>
    <property type="evidence" value="ECO:0007669"/>
    <property type="project" value="UniProtKB-KW"/>
</dbReference>
<feature type="active site" evidence="7">
    <location>
        <position position="139"/>
    </location>
</feature>
<protein>
    <submittedName>
        <fullName evidence="12">D-alanyl-D-alanine carboxypeptidase</fullName>
    </submittedName>
</protein>
<keyword evidence="4" id="KW-0133">Cell shape</keyword>
<dbReference type="Gene3D" id="3.40.710.10">
    <property type="entry name" value="DD-peptidase/beta-lactamase superfamily"/>
    <property type="match status" value="1"/>
</dbReference>
<dbReference type="AlphaFoldDB" id="A0A369MN70"/>
<evidence type="ECO:0000256" key="5">
    <source>
        <dbReference type="ARBA" id="ARBA00022984"/>
    </source>
</evidence>
<name>A0A369MN70_EGGLN</name>
<sequence>MNARRRHLRAAACLTLVGLLACLPLAAAFGSVDEDDMVLRLSAAERALPPDRLPDLDASCAALMDEDGTLWFGRNADDAAQIASLTKIMTAIVAADWLDASTMIEVTPEAASVGESSAGLAQGDSMTFDDALKALLTASGNDAASAIAQAAGARMLAQKGSGGDAYACEAAFVEAMNAKAAELGLENSFFANPHGLDFDAFAQGQYSCAADVATMLRAAMQIDLVRANIGFSQADITVQRDGAPVTLALENTDALLGSYPGACAAKTGYTLAAGPCAATAVNRGDGHEYYAVVLGSSSKPQRFVDSAALYDWAYANRSSLRAPISDEDIAGLAWGECVAFTVAWFMEGW</sequence>
<feature type="binding site" evidence="8">
    <location>
        <position position="266"/>
    </location>
    <ligand>
        <name>substrate</name>
    </ligand>
</feature>
<dbReference type="PANTHER" id="PTHR21581">
    <property type="entry name" value="D-ALANYL-D-ALANINE CARBOXYPEPTIDASE"/>
    <property type="match status" value="1"/>
</dbReference>
<evidence type="ECO:0000313" key="12">
    <source>
        <dbReference type="EMBL" id="RDB73420.1"/>
    </source>
</evidence>
<evidence type="ECO:0000256" key="1">
    <source>
        <dbReference type="ARBA" id="ARBA00007164"/>
    </source>
</evidence>
<dbReference type="RefSeq" id="WP_114532401.1">
    <property type="nucleotide sequence ID" value="NZ_PPTU01000001.1"/>
</dbReference>
<evidence type="ECO:0000256" key="10">
    <source>
        <dbReference type="SAM" id="SignalP"/>
    </source>
</evidence>
<evidence type="ECO:0000313" key="13">
    <source>
        <dbReference type="Proteomes" id="UP000253970"/>
    </source>
</evidence>
<dbReference type="Pfam" id="PF00768">
    <property type="entry name" value="Peptidase_S11"/>
    <property type="match status" value="1"/>
</dbReference>
<feature type="active site" description="Acyl-ester intermediate" evidence="7">
    <location>
        <position position="84"/>
    </location>
</feature>
<dbReference type="EMBL" id="PPTU01000001">
    <property type="protein sequence ID" value="RDB73420.1"/>
    <property type="molecule type" value="Genomic_DNA"/>
</dbReference>
<dbReference type="InterPro" id="IPR006311">
    <property type="entry name" value="TAT_signal"/>
</dbReference>
<organism evidence="12 13">
    <name type="scientific">Eggerthella lenta</name>
    <name type="common">Eubacterium lentum</name>
    <dbReference type="NCBI Taxonomy" id="84112"/>
    <lineage>
        <taxon>Bacteria</taxon>
        <taxon>Bacillati</taxon>
        <taxon>Actinomycetota</taxon>
        <taxon>Coriobacteriia</taxon>
        <taxon>Eggerthellales</taxon>
        <taxon>Eggerthellaceae</taxon>
        <taxon>Eggerthella</taxon>
    </lineage>
</organism>
<feature type="chain" id="PRO_5016901986" evidence="10">
    <location>
        <begin position="28"/>
        <end position="349"/>
    </location>
</feature>
<evidence type="ECO:0000256" key="2">
    <source>
        <dbReference type="ARBA" id="ARBA00022729"/>
    </source>
</evidence>
<gene>
    <name evidence="12" type="ORF">C1875_00785</name>
</gene>
<evidence type="ECO:0000256" key="7">
    <source>
        <dbReference type="PIRSR" id="PIRSR618044-1"/>
    </source>
</evidence>
<dbReference type="SUPFAM" id="SSF56601">
    <property type="entry name" value="beta-lactamase/transpeptidase-like"/>
    <property type="match status" value="1"/>
</dbReference>
<keyword evidence="3" id="KW-0378">Hydrolase</keyword>